<dbReference type="SUPFAM" id="SSF161098">
    <property type="entry name" value="MetI-like"/>
    <property type="match status" value="1"/>
</dbReference>
<comment type="subcellular location">
    <subcellularLocation>
        <location evidence="1 7">Cell membrane</location>
        <topology evidence="1 7">Multi-pass membrane protein</topology>
    </subcellularLocation>
</comment>
<feature type="transmembrane region" description="Helical" evidence="7">
    <location>
        <begin position="16"/>
        <end position="35"/>
    </location>
</feature>
<dbReference type="InterPro" id="IPR035906">
    <property type="entry name" value="MetI-like_sf"/>
</dbReference>
<feature type="transmembrane region" description="Helical" evidence="7">
    <location>
        <begin position="110"/>
        <end position="131"/>
    </location>
</feature>
<dbReference type="Proteomes" id="UP000234789">
    <property type="component" value="Unassembled WGS sequence"/>
</dbReference>
<evidence type="ECO:0000313" key="10">
    <source>
        <dbReference type="Proteomes" id="UP000234789"/>
    </source>
</evidence>
<dbReference type="Pfam" id="PF00528">
    <property type="entry name" value="BPD_transp_1"/>
    <property type="match status" value="1"/>
</dbReference>
<feature type="transmembrane region" description="Helical" evidence="7">
    <location>
        <begin position="79"/>
        <end position="98"/>
    </location>
</feature>
<evidence type="ECO:0000256" key="1">
    <source>
        <dbReference type="ARBA" id="ARBA00004651"/>
    </source>
</evidence>
<keyword evidence="5 7" id="KW-1133">Transmembrane helix</keyword>
<dbReference type="PANTHER" id="PTHR43744:SF12">
    <property type="entry name" value="ABC TRANSPORTER PERMEASE PROTEIN MG189-RELATED"/>
    <property type="match status" value="1"/>
</dbReference>
<dbReference type="PROSITE" id="PS50928">
    <property type="entry name" value="ABC_TM1"/>
    <property type="match status" value="1"/>
</dbReference>
<dbReference type="CDD" id="cd06261">
    <property type="entry name" value="TM_PBP2"/>
    <property type="match status" value="1"/>
</dbReference>
<evidence type="ECO:0000256" key="6">
    <source>
        <dbReference type="ARBA" id="ARBA00023136"/>
    </source>
</evidence>
<feature type="transmembrane region" description="Helical" evidence="7">
    <location>
        <begin position="143"/>
        <end position="165"/>
    </location>
</feature>
<dbReference type="PANTHER" id="PTHR43744">
    <property type="entry name" value="ABC TRANSPORTER PERMEASE PROTEIN MG189-RELATED-RELATED"/>
    <property type="match status" value="1"/>
</dbReference>
<keyword evidence="10" id="KW-1185">Reference proteome</keyword>
<protein>
    <submittedName>
        <fullName evidence="9">N-Acetyl-D-glucosamine ABC transport system, permease protein 2</fullName>
    </submittedName>
</protein>
<evidence type="ECO:0000259" key="8">
    <source>
        <dbReference type="PROSITE" id="PS50928"/>
    </source>
</evidence>
<dbReference type="GO" id="GO:0055085">
    <property type="term" value="P:transmembrane transport"/>
    <property type="evidence" value="ECO:0007669"/>
    <property type="project" value="InterPro"/>
</dbReference>
<keyword evidence="6 7" id="KW-0472">Membrane</keyword>
<keyword evidence="3" id="KW-1003">Cell membrane</keyword>
<feature type="transmembrane region" description="Helical" evidence="7">
    <location>
        <begin position="186"/>
        <end position="207"/>
    </location>
</feature>
<dbReference type="AlphaFoldDB" id="A0A2N5N7I0"/>
<evidence type="ECO:0000256" key="3">
    <source>
        <dbReference type="ARBA" id="ARBA00022475"/>
    </source>
</evidence>
<evidence type="ECO:0000256" key="7">
    <source>
        <dbReference type="RuleBase" id="RU363032"/>
    </source>
</evidence>
<sequence length="280" mass="31897">MAKTNPIRALLRQAPVYFLLALGSLVMLVPFAWMLSTSLKESYQVFAWPPKWVPDPIRWSNYKTTFTSLPFGTWFNNTLLITSLSIVGAVVSCIVVSYGFARFRARGRNALFLLTLATMMLPDTVTMIPKFYLFSEFGWINTFYPLIVPLFFGKAYFIFLLRQFFLSIPADLEEAAKIDGASTFGILLRIILPLTVPAIVTIAIFQFNDSWKDFMQPILYLSKPDLYTLSLGINFFKSQNDVQWNFLMAASVVTMLPSLVFYFIGQKYFVESITLTGMKG</sequence>
<feature type="transmembrane region" description="Helical" evidence="7">
    <location>
        <begin position="244"/>
        <end position="264"/>
    </location>
</feature>
<evidence type="ECO:0000313" key="9">
    <source>
        <dbReference type="EMBL" id="PLT46292.1"/>
    </source>
</evidence>
<accession>A0A2N5N7I0</accession>
<gene>
    <name evidence="9" type="ORF">B8V81_4723</name>
</gene>
<evidence type="ECO:0000256" key="4">
    <source>
        <dbReference type="ARBA" id="ARBA00022692"/>
    </source>
</evidence>
<feature type="domain" description="ABC transmembrane type-1" evidence="8">
    <location>
        <begin position="75"/>
        <end position="265"/>
    </location>
</feature>
<comment type="caution">
    <text evidence="9">The sequence shown here is derived from an EMBL/GenBank/DDBJ whole genome shotgun (WGS) entry which is preliminary data.</text>
</comment>
<evidence type="ECO:0000256" key="5">
    <source>
        <dbReference type="ARBA" id="ARBA00022989"/>
    </source>
</evidence>
<keyword evidence="2 7" id="KW-0813">Transport</keyword>
<dbReference type="Gene3D" id="1.10.3720.10">
    <property type="entry name" value="MetI-like"/>
    <property type="match status" value="1"/>
</dbReference>
<reference evidence="9 10" key="1">
    <citation type="submission" date="2017-05" db="EMBL/GenBank/DDBJ databases">
        <title>Functional genome analysis of Paenibacillus pasadenensis strain R16: insights on endophytic life style and antifungal activity.</title>
        <authorList>
            <person name="Passera A."/>
            <person name="Marcolungo L."/>
            <person name="Casati P."/>
            <person name="Brasca M."/>
            <person name="Quaglino F."/>
            <person name="Delledonne M."/>
        </authorList>
    </citation>
    <scope>NUCLEOTIDE SEQUENCE [LARGE SCALE GENOMIC DNA]</scope>
    <source>
        <strain evidence="9 10">R16</strain>
    </source>
</reference>
<dbReference type="GO" id="GO:0005886">
    <property type="term" value="C:plasma membrane"/>
    <property type="evidence" value="ECO:0007669"/>
    <property type="project" value="UniProtKB-SubCell"/>
</dbReference>
<name>A0A2N5N7I0_9BACL</name>
<evidence type="ECO:0000256" key="2">
    <source>
        <dbReference type="ARBA" id="ARBA00022448"/>
    </source>
</evidence>
<keyword evidence="4 7" id="KW-0812">Transmembrane</keyword>
<dbReference type="EMBL" id="NFEZ01000004">
    <property type="protein sequence ID" value="PLT46292.1"/>
    <property type="molecule type" value="Genomic_DNA"/>
</dbReference>
<dbReference type="OrthoDB" id="9771544at2"/>
<dbReference type="InterPro" id="IPR000515">
    <property type="entry name" value="MetI-like"/>
</dbReference>
<dbReference type="RefSeq" id="WP_052332831.1">
    <property type="nucleotide sequence ID" value="NZ_BIMM01000122.1"/>
</dbReference>
<organism evidence="9 10">
    <name type="scientific">Paenibacillus pasadenensis</name>
    <dbReference type="NCBI Taxonomy" id="217090"/>
    <lineage>
        <taxon>Bacteria</taxon>
        <taxon>Bacillati</taxon>
        <taxon>Bacillota</taxon>
        <taxon>Bacilli</taxon>
        <taxon>Bacillales</taxon>
        <taxon>Paenibacillaceae</taxon>
        <taxon>Paenibacillus</taxon>
    </lineage>
</organism>
<comment type="similarity">
    <text evidence="7">Belongs to the binding-protein-dependent transport system permease family.</text>
</comment>
<proteinExistence type="inferred from homology"/>